<dbReference type="EMBL" id="UINC01228757">
    <property type="protein sequence ID" value="SVE60202.1"/>
    <property type="molecule type" value="Genomic_DNA"/>
</dbReference>
<evidence type="ECO:0000256" key="1">
    <source>
        <dbReference type="ARBA" id="ARBA00022603"/>
    </source>
</evidence>
<dbReference type="PANTHER" id="PTHR43464">
    <property type="entry name" value="METHYLTRANSFERASE"/>
    <property type="match status" value="1"/>
</dbReference>
<feature type="domain" description="Methyltransferase type 11" evidence="5">
    <location>
        <begin position="64"/>
        <end position="157"/>
    </location>
</feature>
<protein>
    <recommendedName>
        <fullName evidence="5">Methyltransferase type 11 domain-containing protein</fullName>
    </recommendedName>
</protein>
<evidence type="ECO:0000256" key="2">
    <source>
        <dbReference type="ARBA" id="ARBA00022679"/>
    </source>
</evidence>
<dbReference type="CDD" id="cd02440">
    <property type="entry name" value="AdoMet_MTases"/>
    <property type="match status" value="1"/>
</dbReference>
<dbReference type="InterPro" id="IPR010233">
    <property type="entry name" value="UbiG_MeTrfase"/>
</dbReference>
<dbReference type="GO" id="GO:0005739">
    <property type="term" value="C:mitochondrion"/>
    <property type="evidence" value="ECO:0007669"/>
    <property type="project" value="TreeGrafter"/>
</dbReference>
<name>A0A383ETB4_9ZZZZ</name>
<dbReference type="GO" id="GO:0032259">
    <property type="term" value="P:methylation"/>
    <property type="evidence" value="ECO:0007669"/>
    <property type="project" value="UniProtKB-KW"/>
</dbReference>
<dbReference type="AlphaFoldDB" id="A0A383ETB4"/>
<proteinExistence type="predicted"/>
<dbReference type="SUPFAM" id="SSF53335">
    <property type="entry name" value="S-adenosyl-L-methionine-dependent methyltransferases"/>
    <property type="match status" value="1"/>
</dbReference>
<dbReference type="NCBIfam" id="TIGR01983">
    <property type="entry name" value="UbiG"/>
    <property type="match status" value="1"/>
</dbReference>
<dbReference type="Gene3D" id="3.40.50.150">
    <property type="entry name" value="Vaccinia Virus protein VP39"/>
    <property type="match status" value="1"/>
</dbReference>
<evidence type="ECO:0000313" key="6">
    <source>
        <dbReference type="EMBL" id="SVE60202.1"/>
    </source>
</evidence>
<dbReference type="Pfam" id="PF08241">
    <property type="entry name" value="Methyltransf_11"/>
    <property type="match status" value="1"/>
</dbReference>
<keyword evidence="3" id="KW-0831">Ubiquinone biosynthesis</keyword>
<evidence type="ECO:0000256" key="4">
    <source>
        <dbReference type="ARBA" id="ARBA00022691"/>
    </source>
</evidence>
<evidence type="ECO:0000259" key="5">
    <source>
        <dbReference type="Pfam" id="PF08241"/>
    </source>
</evidence>
<dbReference type="GO" id="GO:0061542">
    <property type="term" value="F:3-demethylubiquinol 3-O-methyltransferase activity"/>
    <property type="evidence" value="ECO:0007669"/>
    <property type="project" value="InterPro"/>
</dbReference>
<gene>
    <name evidence="6" type="ORF">METZ01_LOCUS513056</name>
</gene>
<reference evidence="6" key="1">
    <citation type="submission" date="2018-05" db="EMBL/GenBank/DDBJ databases">
        <authorList>
            <person name="Lanie J.A."/>
            <person name="Ng W.-L."/>
            <person name="Kazmierczak K.M."/>
            <person name="Andrzejewski T.M."/>
            <person name="Davidsen T.M."/>
            <person name="Wayne K.J."/>
            <person name="Tettelin H."/>
            <person name="Glass J.I."/>
            <person name="Rusch D."/>
            <person name="Podicherti R."/>
            <person name="Tsui H.-C.T."/>
            <person name="Winkler M.E."/>
        </authorList>
    </citation>
    <scope>NUCLEOTIDE SEQUENCE</scope>
</reference>
<sequence length="207" mass="23923">MSTVDKIEVEKFSKLSNDWWNPNGKFKPLHLFNPARIKFIKEKLIYYFKLDPKAQKPLRKINILDIGCGGGLLCEPLKRLGATITGIDASRNNIKVAKLHAKEMNLNINYIHCSPENLKFKNKYDVILNMEIVEHVSNVDLFVKNCSTLIKKNGIMFVATINKNLKSYLYAILGAEYILRWLPIGTHDWNKFLTPQELEIITTRNNF</sequence>
<dbReference type="PANTHER" id="PTHR43464:SF19">
    <property type="entry name" value="UBIQUINONE BIOSYNTHESIS O-METHYLTRANSFERASE, MITOCHONDRIAL"/>
    <property type="match status" value="1"/>
</dbReference>
<keyword evidence="2" id="KW-0808">Transferase</keyword>
<dbReference type="InterPro" id="IPR013216">
    <property type="entry name" value="Methyltransf_11"/>
</dbReference>
<keyword evidence="4" id="KW-0949">S-adenosyl-L-methionine</keyword>
<keyword evidence="1" id="KW-0489">Methyltransferase</keyword>
<feature type="non-terminal residue" evidence="6">
    <location>
        <position position="207"/>
    </location>
</feature>
<evidence type="ECO:0000256" key="3">
    <source>
        <dbReference type="ARBA" id="ARBA00022688"/>
    </source>
</evidence>
<organism evidence="6">
    <name type="scientific">marine metagenome</name>
    <dbReference type="NCBI Taxonomy" id="408172"/>
    <lineage>
        <taxon>unclassified sequences</taxon>
        <taxon>metagenomes</taxon>
        <taxon>ecological metagenomes</taxon>
    </lineage>
</organism>
<dbReference type="GO" id="GO:0010420">
    <property type="term" value="F:polyprenyldihydroxybenzoate methyltransferase activity"/>
    <property type="evidence" value="ECO:0007669"/>
    <property type="project" value="InterPro"/>
</dbReference>
<dbReference type="InterPro" id="IPR029063">
    <property type="entry name" value="SAM-dependent_MTases_sf"/>
</dbReference>
<accession>A0A383ETB4</accession>